<dbReference type="GO" id="GO:0032184">
    <property type="term" value="F:SUMO polymer binding"/>
    <property type="evidence" value="ECO:0007669"/>
    <property type="project" value="TreeGrafter"/>
</dbReference>
<organism evidence="2 3">
    <name type="scientific">Nannospalax galili</name>
    <name type="common">Northern Israeli blind subterranean mole rat</name>
    <name type="synonym">Spalax galili</name>
    <dbReference type="NCBI Taxonomy" id="1026970"/>
    <lineage>
        <taxon>Eukaryota</taxon>
        <taxon>Metazoa</taxon>
        <taxon>Chordata</taxon>
        <taxon>Craniata</taxon>
        <taxon>Vertebrata</taxon>
        <taxon>Euteleostomi</taxon>
        <taxon>Mammalia</taxon>
        <taxon>Eutheria</taxon>
        <taxon>Euarchontoglires</taxon>
        <taxon>Glires</taxon>
        <taxon>Rodentia</taxon>
        <taxon>Myomorpha</taxon>
        <taxon>Muroidea</taxon>
        <taxon>Spalacidae</taxon>
        <taxon>Spalacinae</taxon>
        <taxon>Nannospalax</taxon>
    </lineage>
</organism>
<dbReference type="PANTHER" id="PTHR23187:SF3">
    <property type="entry name" value="SUMO-INTERACTING MOTIF-CONTAINING PROTEIN 1"/>
    <property type="match status" value="1"/>
</dbReference>
<dbReference type="PANTHER" id="PTHR23187">
    <property type="entry name" value="FLJ44216 PROTEIN-RELATED"/>
    <property type="match status" value="1"/>
</dbReference>
<evidence type="ECO:0000313" key="3">
    <source>
        <dbReference type="Proteomes" id="UP000694381"/>
    </source>
</evidence>
<evidence type="ECO:0000313" key="2">
    <source>
        <dbReference type="Ensembl" id="ENSNGAP00000015898.1"/>
    </source>
</evidence>
<evidence type="ECO:0000256" key="1">
    <source>
        <dbReference type="SAM" id="MobiDB-lite"/>
    </source>
</evidence>
<dbReference type="AlphaFoldDB" id="A0A8C6RCW1"/>
<sequence length="146" mass="16432">MEDFIVISDDSGSESSAGTRSGRARRLRRALSRTPGALPRRTVGRTLPGRVLFLRYVVQTLEDDFQQILRRQRQHLQQSIANTVLSCDKQPHNVRDVIKWLVRAVTENELTEPQNGNQTFSGTGILKTNSGHLSPQPNLTKNTNQL</sequence>
<dbReference type="InterPro" id="IPR052119">
    <property type="entry name" value="ElonginBC-PRC2_ViralRestrict"/>
</dbReference>
<feature type="region of interest" description="Disordered" evidence="1">
    <location>
        <begin position="1"/>
        <end position="28"/>
    </location>
</feature>
<dbReference type="Ensembl" id="ENSNGAT00000021508.1">
    <property type="protein sequence ID" value="ENSNGAP00000015898.1"/>
    <property type="gene ID" value="ENSNGAG00000016790.1"/>
</dbReference>
<dbReference type="GeneTree" id="ENSGT00940000153451"/>
<reference evidence="2" key="1">
    <citation type="submission" date="2025-08" db="UniProtKB">
        <authorList>
            <consortium name="Ensembl"/>
        </authorList>
    </citation>
    <scope>IDENTIFICATION</scope>
</reference>
<proteinExistence type="predicted"/>
<reference evidence="2" key="2">
    <citation type="submission" date="2025-09" db="UniProtKB">
        <authorList>
            <consortium name="Ensembl"/>
        </authorList>
    </citation>
    <scope>IDENTIFICATION</scope>
</reference>
<gene>
    <name evidence="2" type="primary">Simc1</name>
</gene>
<accession>A0A8C6RCW1</accession>
<name>A0A8C6RCW1_NANGA</name>
<dbReference type="Proteomes" id="UP000694381">
    <property type="component" value="Unassembled WGS sequence"/>
</dbReference>
<keyword evidence="3" id="KW-1185">Reference proteome</keyword>
<protein>
    <submittedName>
        <fullName evidence="2">Uncharacterized protein</fullName>
    </submittedName>
</protein>
<feature type="region of interest" description="Disordered" evidence="1">
    <location>
        <begin position="112"/>
        <end position="146"/>
    </location>
</feature>